<evidence type="ECO:0000256" key="8">
    <source>
        <dbReference type="ARBA" id="ARBA00022989"/>
    </source>
</evidence>
<keyword evidence="7" id="KW-0418">Kinase</keyword>
<dbReference type="SMART" id="SM00304">
    <property type="entry name" value="HAMP"/>
    <property type="match status" value="1"/>
</dbReference>
<dbReference type="PROSITE" id="PS50112">
    <property type="entry name" value="PAS"/>
    <property type="match status" value="1"/>
</dbReference>
<dbReference type="GO" id="GO:0000155">
    <property type="term" value="F:phosphorelay sensor kinase activity"/>
    <property type="evidence" value="ECO:0007669"/>
    <property type="project" value="InterPro"/>
</dbReference>
<dbReference type="InterPro" id="IPR000014">
    <property type="entry name" value="PAS"/>
</dbReference>
<dbReference type="SMART" id="SM00091">
    <property type="entry name" value="PAS"/>
    <property type="match status" value="1"/>
</dbReference>
<dbReference type="SMART" id="SM00086">
    <property type="entry name" value="PAC"/>
    <property type="match status" value="1"/>
</dbReference>
<dbReference type="GO" id="GO:0016020">
    <property type="term" value="C:membrane"/>
    <property type="evidence" value="ECO:0007669"/>
    <property type="project" value="UniProtKB-SubCell"/>
</dbReference>
<dbReference type="Gene3D" id="3.30.565.10">
    <property type="entry name" value="Histidine kinase-like ATPase, C-terminal domain"/>
    <property type="match status" value="1"/>
</dbReference>
<dbReference type="InterPro" id="IPR003594">
    <property type="entry name" value="HATPase_dom"/>
</dbReference>
<evidence type="ECO:0000259" key="12">
    <source>
        <dbReference type="PROSITE" id="PS50112"/>
    </source>
</evidence>
<evidence type="ECO:0000256" key="5">
    <source>
        <dbReference type="ARBA" id="ARBA00022679"/>
    </source>
</evidence>
<dbReference type="PROSITE" id="PS50885">
    <property type="entry name" value="HAMP"/>
    <property type="match status" value="1"/>
</dbReference>
<dbReference type="InterPro" id="IPR001610">
    <property type="entry name" value="PAC"/>
</dbReference>
<reference evidence="14" key="1">
    <citation type="submission" date="2024-07" db="EMBL/GenBank/DDBJ databases">
        <authorList>
            <person name="Yu S.T."/>
        </authorList>
    </citation>
    <scope>NUCLEOTIDE SEQUENCE</scope>
    <source>
        <strain evidence="14">R41</strain>
    </source>
</reference>
<evidence type="ECO:0000256" key="7">
    <source>
        <dbReference type="ARBA" id="ARBA00022777"/>
    </source>
</evidence>
<dbReference type="PROSITE" id="PS50109">
    <property type="entry name" value="HIS_KIN"/>
    <property type="match status" value="1"/>
</dbReference>
<evidence type="ECO:0000256" key="9">
    <source>
        <dbReference type="ARBA" id="ARBA00023012"/>
    </source>
</evidence>
<dbReference type="EMBL" id="CP163443">
    <property type="protein sequence ID" value="XDQ52523.1"/>
    <property type="molecule type" value="Genomic_DNA"/>
</dbReference>
<dbReference type="InterPro" id="IPR005467">
    <property type="entry name" value="His_kinase_dom"/>
</dbReference>
<dbReference type="Pfam" id="PF07730">
    <property type="entry name" value="HisKA_3"/>
    <property type="match status" value="1"/>
</dbReference>
<dbReference type="CDD" id="cd00130">
    <property type="entry name" value="PAS"/>
    <property type="match status" value="1"/>
</dbReference>
<dbReference type="SUPFAM" id="SSF55781">
    <property type="entry name" value="GAF domain-like"/>
    <property type="match status" value="1"/>
</dbReference>
<dbReference type="Pfam" id="PF08447">
    <property type="entry name" value="PAS_3"/>
    <property type="match status" value="1"/>
</dbReference>
<dbReference type="CDD" id="cd06225">
    <property type="entry name" value="HAMP"/>
    <property type="match status" value="1"/>
</dbReference>
<dbReference type="InterPro" id="IPR050482">
    <property type="entry name" value="Sensor_HK_TwoCompSys"/>
</dbReference>
<dbReference type="Pfam" id="PF00672">
    <property type="entry name" value="HAMP"/>
    <property type="match status" value="1"/>
</dbReference>
<dbReference type="PANTHER" id="PTHR24421">
    <property type="entry name" value="NITRATE/NITRITE SENSOR PROTEIN NARX-RELATED"/>
    <property type="match status" value="1"/>
</dbReference>
<evidence type="ECO:0000256" key="10">
    <source>
        <dbReference type="SAM" id="MobiDB-lite"/>
    </source>
</evidence>
<dbReference type="Gene3D" id="3.30.450.20">
    <property type="entry name" value="PAS domain"/>
    <property type="match status" value="1"/>
</dbReference>
<evidence type="ECO:0000259" key="11">
    <source>
        <dbReference type="PROSITE" id="PS50109"/>
    </source>
</evidence>
<keyword evidence="8" id="KW-0472">Membrane</keyword>
<feature type="domain" description="PAS" evidence="12">
    <location>
        <begin position="446"/>
        <end position="516"/>
    </location>
</feature>
<evidence type="ECO:0000256" key="1">
    <source>
        <dbReference type="ARBA" id="ARBA00000085"/>
    </source>
</evidence>
<dbReference type="Gene3D" id="1.20.120.1530">
    <property type="match status" value="1"/>
</dbReference>
<dbReference type="InterPro" id="IPR003660">
    <property type="entry name" value="HAMP_dom"/>
</dbReference>
<keyword evidence="4" id="KW-0597">Phosphoprotein</keyword>
<comment type="subcellular location">
    <subcellularLocation>
        <location evidence="2">Membrane</location>
    </subcellularLocation>
</comment>
<dbReference type="Pfam" id="PF02518">
    <property type="entry name" value="HATPase_c"/>
    <property type="match status" value="1"/>
</dbReference>
<gene>
    <name evidence="14" type="ORF">AB5J53_13080</name>
</gene>
<comment type="catalytic activity">
    <reaction evidence="1">
        <text>ATP + protein L-histidine = ADP + protein N-phospho-L-histidine.</text>
        <dbReference type="EC" id="2.7.13.3"/>
    </reaction>
</comment>
<feature type="domain" description="Histidine kinase" evidence="11">
    <location>
        <begin position="719"/>
        <end position="903"/>
    </location>
</feature>
<name>A0AB39RFJ7_9ACTN</name>
<dbReference type="InterPro" id="IPR013587">
    <property type="entry name" value="Nitrate/nitrite_sensing"/>
</dbReference>
<dbReference type="EC" id="2.7.13.3" evidence="3"/>
<feature type="region of interest" description="Disordered" evidence="10">
    <location>
        <begin position="887"/>
        <end position="908"/>
    </location>
</feature>
<dbReference type="NCBIfam" id="TIGR00229">
    <property type="entry name" value="sensory_box"/>
    <property type="match status" value="1"/>
</dbReference>
<dbReference type="SMART" id="SM00387">
    <property type="entry name" value="HATPase_c"/>
    <property type="match status" value="1"/>
</dbReference>
<dbReference type="SUPFAM" id="SSF55874">
    <property type="entry name" value="ATPase domain of HSP90 chaperone/DNA topoisomerase II/histidine kinase"/>
    <property type="match status" value="1"/>
</dbReference>
<dbReference type="Gene3D" id="1.20.5.1930">
    <property type="match status" value="1"/>
</dbReference>
<dbReference type="SUPFAM" id="SSF55785">
    <property type="entry name" value="PYP-like sensor domain (PAS domain)"/>
    <property type="match status" value="1"/>
</dbReference>
<dbReference type="AlphaFoldDB" id="A0AB39RFJ7"/>
<evidence type="ECO:0000256" key="2">
    <source>
        <dbReference type="ARBA" id="ARBA00004370"/>
    </source>
</evidence>
<dbReference type="RefSeq" id="WP_369245801.1">
    <property type="nucleotide sequence ID" value="NZ_CP163443.1"/>
</dbReference>
<dbReference type="SUPFAM" id="SSF158472">
    <property type="entry name" value="HAMP domain-like"/>
    <property type="match status" value="1"/>
</dbReference>
<keyword evidence="9" id="KW-0902">Two-component regulatory system</keyword>
<evidence type="ECO:0000259" key="13">
    <source>
        <dbReference type="PROSITE" id="PS50885"/>
    </source>
</evidence>
<feature type="domain" description="HAMP" evidence="13">
    <location>
        <begin position="343"/>
        <end position="395"/>
    </location>
</feature>
<keyword evidence="5" id="KW-0808">Transferase</keyword>
<dbReference type="InterPro" id="IPR013655">
    <property type="entry name" value="PAS_fold_3"/>
</dbReference>
<dbReference type="GO" id="GO:0046983">
    <property type="term" value="F:protein dimerization activity"/>
    <property type="evidence" value="ECO:0007669"/>
    <property type="project" value="InterPro"/>
</dbReference>
<keyword evidence="6" id="KW-0812">Transmembrane</keyword>
<dbReference type="InterPro" id="IPR036890">
    <property type="entry name" value="HATPase_C_sf"/>
</dbReference>
<dbReference type="CDD" id="cd16917">
    <property type="entry name" value="HATPase_UhpB-NarQ-NarX-like"/>
    <property type="match status" value="1"/>
</dbReference>
<proteinExistence type="predicted"/>
<keyword evidence="8" id="KW-1133">Transmembrane helix</keyword>
<sequence>MRPGGRRTARAAGARPPLLARLRVGTKLMLLALLPVAGLLAFTVFSAVAQWHEARTLEHFRVSTKVSFATAGLYEAVALERLTEVLAEAAPDRADTAAERDAARGATNRALTAAESAASRHRGQPDVLGVLGSLRNQLHAVRLESAGDALSAAGIEQRYSTVETYLLDTVRRLDSSRPTRASGRSGDAYLAILGAIEAAERERVELAVLLAAPRPDGQGAPAGRWPALETAQLDTFRQTASGPLRTRLARVLLQPPGRTVRAAREALMATEGAKPELPSLDLWLMASTDRLDALRGIGHDTARELAADADHGLKSAQDRGERELALSVGVLFAVTVLALTLRRSITRPLTEVSQGAKALAAGDLSYDVHYRGRDEIGVVADTFRELHVTSERLAAEIRTMNTAIDDNRLGHRADVAGFDGTWAQLLGGMNDTMASFAAAHGRRREAERELASIFNLSLELLCICGIDGYLKRVNPAFERTLGYPAEVLLTKPWLEFVHPEDRARTRAVLRRLADGVDLGEFENRCLRADGTERWLQWSARPVTGEGLVYAAARDVTESRRADREQAALRRVATLVARGQSPHEVFAAVAREVGMVLSTGAAAVLRYGTDGAVTLLGSAHAAASAGEAAAAAAVAETRRAARAGRSVGAPIVVDDRLWGAVVAAPTGPEPLPPGTESRLADFTELVATAIANADSRAQLTASRARVVAASDASRRRIERDLHDGIQQRLVSLQLGLRMAESMMDDQSAEFVEQLAHISKGLDDAFEDLLQVSRGIHPAILSRGGLGPALRALARRSAVPVELDLQLPSARLPEQTEVAVYYVTSECLTNAAKHAHATVVQVEARTHDDVLEVSIGDDGTGGARPGAGSGLVGLTDRVEAIGGKLAISSPPGSGTTLTVRLPLREPPSEQ</sequence>
<accession>A0AB39RFJ7</accession>
<organism evidence="14">
    <name type="scientific">Streptomyces sp. R41</name>
    <dbReference type="NCBI Taxonomy" id="3238632"/>
    <lineage>
        <taxon>Bacteria</taxon>
        <taxon>Bacillati</taxon>
        <taxon>Actinomycetota</taxon>
        <taxon>Actinomycetes</taxon>
        <taxon>Kitasatosporales</taxon>
        <taxon>Streptomycetaceae</taxon>
        <taxon>Streptomyces</taxon>
    </lineage>
</organism>
<evidence type="ECO:0000256" key="4">
    <source>
        <dbReference type="ARBA" id="ARBA00022553"/>
    </source>
</evidence>
<evidence type="ECO:0000256" key="6">
    <source>
        <dbReference type="ARBA" id="ARBA00022692"/>
    </source>
</evidence>
<dbReference type="Pfam" id="PF08376">
    <property type="entry name" value="NIT"/>
    <property type="match status" value="1"/>
</dbReference>
<dbReference type="InterPro" id="IPR035965">
    <property type="entry name" value="PAS-like_dom_sf"/>
</dbReference>
<evidence type="ECO:0000256" key="3">
    <source>
        <dbReference type="ARBA" id="ARBA00012438"/>
    </source>
</evidence>
<protein>
    <recommendedName>
        <fullName evidence="3">histidine kinase</fullName>
        <ecNumber evidence="3">2.7.13.3</ecNumber>
    </recommendedName>
</protein>
<evidence type="ECO:0000313" key="14">
    <source>
        <dbReference type="EMBL" id="XDQ52523.1"/>
    </source>
</evidence>
<dbReference type="InterPro" id="IPR011712">
    <property type="entry name" value="Sig_transdc_His_kin_sub3_dim/P"/>
</dbReference>